<evidence type="ECO:0000313" key="2">
    <source>
        <dbReference type="EMBL" id="BAG30999.1"/>
    </source>
</evidence>
<sequence length="277" mass="32264">MNKASLYSKYSGLQKNDASFVIDNYLRLIKWKPNANILDIGSGDGNVIFELLLPKIPKHFAKFVGTDISEEMVLFAKNQCNDPKIDFLQMDISATIPPEFHEYFDHIFSFYCLHWVVEQRQAMKNIFDMLKPGGEMLLTFLASNPIYDIYERMAKSNKWGPYMNNLKKYISPYHHSEDPETELENLLKKEGFITHLCRVENRSYTFPSFSVLSKSVSAVNPFIKKLPENEIDTYIEDYLKEVRKLKTITIETCNNNDNEEKIHVPYKLFVTFASKPV</sequence>
<dbReference type="KEGG" id="tca:662961"/>
<accession>B2DCQ0</accession>
<dbReference type="GO" id="GO:0008757">
    <property type="term" value="F:S-adenosylmethionine-dependent methyltransferase activity"/>
    <property type="evidence" value="ECO:0007669"/>
    <property type="project" value="InterPro"/>
</dbReference>
<dbReference type="Gene3D" id="3.40.50.150">
    <property type="entry name" value="Vaccinia Virus protein VP39"/>
    <property type="match status" value="1"/>
</dbReference>
<dbReference type="CTD" id="115874597"/>
<keyword evidence="4" id="KW-1185">Reference proteome</keyword>
<keyword evidence="2" id="KW-0489">Methyltransferase</keyword>
<reference evidence="3" key="4">
    <citation type="submission" date="2014-11" db="EMBL/GenBank/DDBJ databases">
        <title>Tools and pipelines for BioNano data: molecule assembly pipeline and FASTA super scaffolding tool.</title>
        <authorList>
            <person name="Shelton J.M."/>
            <person name="Herndon N."/>
            <person name="Coleman C."/>
            <person name="Lu N."/>
            <person name="Brown S.J."/>
        </authorList>
    </citation>
    <scope>NUCLEOTIDE SEQUENCE</scope>
    <source>
        <strain evidence="3">Georgia GA2</strain>
    </source>
</reference>
<reference evidence="3 4" key="3">
    <citation type="journal article" date="2010" name="Nucleic Acids Res.">
        <title>BeetleBase in 2010: revisions to provide comprehensive genomic information for Tribolium castaneum.</title>
        <authorList>
            <person name="Kim H.S."/>
            <person name="Murphy T."/>
            <person name="Xia J."/>
            <person name="Caragea D."/>
            <person name="Park Y."/>
            <person name="Beeman R.W."/>
            <person name="Lorenzen M.D."/>
            <person name="Butcher S."/>
            <person name="Manak J.R."/>
            <person name="Brown S.J."/>
        </authorList>
    </citation>
    <scope>GENOME REANNOTATION</scope>
    <source>
        <strain evidence="3 4">Georgia GA2</strain>
    </source>
</reference>
<evidence type="ECO:0000259" key="1">
    <source>
        <dbReference type="Pfam" id="PF08241"/>
    </source>
</evidence>
<dbReference type="Pfam" id="PF08241">
    <property type="entry name" value="Methyltransf_11"/>
    <property type="match status" value="1"/>
</dbReference>
<dbReference type="BRENDA" id="2.1.1.325">
    <property type="organism ID" value="6437"/>
</dbReference>
<dbReference type="FunCoup" id="B2DCQ0">
    <property type="interactions" value="23"/>
</dbReference>
<dbReference type="RefSeq" id="NP_001120783.1">
    <property type="nucleotide sequence ID" value="NM_001127311.1"/>
</dbReference>
<reference evidence="3 4" key="2">
    <citation type="journal article" date="2008" name="Nature">
        <title>The genome of the model beetle and pest Tribolium castaneum.</title>
        <authorList>
            <consortium name="Tribolium Genome Sequencing Consortium"/>
            <person name="Richards S."/>
            <person name="Gibbs R.A."/>
            <person name="Weinstock G.M."/>
            <person name="Brown S.J."/>
            <person name="Denell R."/>
            <person name="Beeman R.W."/>
            <person name="Gibbs R."/>
            <person name="Beeman R.W."/>
            <person name="Brown S.J."/>
            <person name="Bucher G."/>
            <person name="Friedrich M."/>
            <person name="Grimmelikhuijzen C.J."/>
            <person name="Klingler M."/>
            <person name="Lorenzen M."/>
            <person name="Richards S."/>
            <person name="Roth S."/>
            <person name="Schroder R."/>
            <person name="Tautz D."/>
            <person name="Zdobnov E.M."/>
            <person name="Muzny D."/>
            <person name="Gibbs R.A."/>
            <person name="Weinstock G.M."/>
            <person name="Attaway T."/>
            <person name="Bell S."/>
            <person name="Buhay C.J."/>
            <person name="Chandrabose M.N."/>
            <person name="Chavez D."/>
            <person name="Clerk-Blankenburg K.P."/>
            <person name="Cree A."/>
            <person name="Dao M."/>
            <person name="Davis C."/>
            <person name="Chacko J."/>
            <person name="Dinh H."/>
            <person name="Dugan-Rocha S."/>
            <person name="Fowler G."/>
            <person name="Garner T.T."/>
            <person name="Garnes J."/>
            <person name="Gnirke A."/>
            <person name="Hawes A."/>
            <person name="Hernandez J."/>
            <person name="Hines S."/>
            <person name="Holder M."/>
            <person name="Hume J."/>
            <person name="Jhangiani S.N."/>
            <person name="Joshi V."/>
            <person name="Khan Z.M."/>
            <person name="Jackson L."/>
            <person name="Kovar C."/>
            <person name="Kowis A."/>
            <person name="Lee S."/>
            <person name="Lewis L.R."/>
            <person name="Margolis J."/>
            <person name="Morgan M."/>
            <person name="Nazareth L.V."/>
            <person name="Nguyen N."/>
            <person name="Okwuonu G."/>
            <person name="Parker D."/>
            <person name="Richards S."/>
            <person name="Ruiz S.J."/>
            <person name="Santibanez J."/>
            <person name="Savard J."/>
            <person name="Scherer S.E."/>
            <person name="Schneider B."/>
            <person name="Sodergren E."/>
            <person name="Tautz D."/>
            <person name="Vattahil S."/>
            <person name="Villasana D."/>
            <person name="White C.S."/>
            <person name="Wright R."/>
            <person name="Park Y."/>
            <person name="Beeman R.W."/>
            <person name="Lord J."/>
            <person name="Oppert B."/>
            <person name="Lorenzen M."/>
            <person name="Brown S."/>
            <person name="Wang L."/>
            <person name="Savard J."/>
            <person name="Tautz D."/>
            <person name="Richards S."/>
            <person name="Weinstock G."/>
            <person name="Gibbs R.A."/>
            <person name="Liu Y."/>
            <person name="Worley K."/>
            <person name="Weinstock G."/>
            <person name="Elsik C.G."/>
            <person name="Reese J.T."/>
            <person name="Elhaik E."/>
            <person name="Landan G."/>
            <person name="Graur D."/>
            <person name="Arensburger P."/>
            <person name="Atkinson P."/>
            <person name="Beeman R.W."/>
            <person name="Beidler J."/>
            <person name="Brown S.J."/>
            <person name="Demuth J.P."/>
            <person name="Drury D.W."/>
            <person name="Du Y.Z."/>
            <person name="Fujiwara H."/>
            <person name="Lorenzen M."/>
            <person name="Maselli V."/>
            <person name="Osanai M."/>
            <person name="Park Y."/>
            <person name="Robertson H.M."/>
            <person name="Tu Z."/>
            <person name="Wang J.J."/>
            <person name="Wang S."/>
            <person name="Richards S."/>
            <person name="Song H."/>
            <person name="Zhang L."/>
            <person name="Sodergren E."/>
            <person name="Werner D."/>
            <person name="Stanke M."/>
            <person name="Morgenstern B."/>
            <person name="Solovyev V."/>
            <person name="Kosarev P."/>
            <person name="Brown G."/>
            <person name="Chen H.C."/>
            <person name="Ermolaeva O."/>
            <person name="Hlavina W."/>
            <person name="Kapustin Y."/>
            <person name="Kiryutin B."/>
            <person name="Kitts P."/>
            <person name="Maglott D."/>
            <person name="Pruitt K."/>
            <person name="Sapojnikov V."/>
            <person name="Souvorov A."/>
            <person name="Mackey A.J."/>
            <person name="Waterhouse R.M."/>
            <person name="Wyder S."/>
            <person name="Zdobnov E.M."/>
            <person name="Zdobnov E.M."/>
            <person name="Wyder S."/>
            <person name="Kriventseva E.V."/>
            <person name="Kadowaki T."/>
            <person name="Bork P."/>
            <person name="Aranda M."/>
            <person name="Bao R."/>
            <person name="Beermann A."/>
            <person name="Berns N."/>
            <person name="Bolognesi R."/>
            <person name="Bonneton F."/>
            <person name="Bopp D."/>
            <person name="Brown S.J."/>
            <person name="Bucher G."/>
            <person name="Butts T."/>
            <person name="Chaumot A."/>
            <person name="Denell R.E."/>
            <person name="Ferrier D.E."/>
            <person name="Friedrich M."/>
            <person name="Gordon C.M."/>
            <person name="Jindra M."/>
            <person name="Klingler M."/>
            <person name="Lan Q."/>
            <person name="Lattorff H.M."/>
            <person name="Laudet V."/>
            <person name="von Levetsow C."/>
            <person name="Liu Z."/>
            <person name="Lutz R."/>
            <person name="Lynch J.A."/>
            <person name="da Fonseca R.N."/>
            <person name="Posnien N."/>
            <person name="Reuter R."/>
            <person name="Roth S."/>
            <person name="Savard J."/>
            <person name="Schinko J.B."/>
            <person name="Schmitt C."/>
            <person name="Schoppmeier M."/>
            <person name="Schroder R."/>
            <person name="Shippy T.D."/>
            <person name="Simonnet F."/>
            <person name="Marques-Souza H."/>
            <person name="Tautz D."/>
            <person name="Tomoyasu Y."/>
            <person name="Trauner J."/>
            <person name="Van der Zee M."/>
            <person name="Vervoort M."/>
            <person name="Wittkopp N."/>
            <person name="Wimmer E.A."/>
            <person name="Yang X."/>
            <person name="Jones A.K."/>
            <person name="Sattelle D.B."/>
            <person name="Ebert P.R."/>
            <person name="Nelson D."/>
            <person name="Scott J.G."/>
            <person name="Beeman R.W."/>
            <person name="Muthukrishnan S."/>
            <person name="Kramer K.J."/>
            <person name="Arakane Y."/>
            <person name="Beeman R.W."/>
            <person name="Zhu Q."/>
            <person name="Hogenkamp D."/>
            <person name="Dixit R."/>
            <person name="Oppert B."/>
            <person name="Jiang H."/>
            <person name="Zou Z."/>
            <person name="Marshall J."/>
            <person name="Elpidina E."/>
            <person name="Vinokurov K."/>
            <person name="Oppert C."/>
            <person name="Zou Z."/>
            <person name="Evans J."/>
            <person name="Lu Z."/>
            <person name="Zhao P."/>
            <person name="Sumathipala N."/>
            <person name="Altincicek B."/>
            <person name="Vilcinskas A."/>
            <person name="Williams M."/>
            <person name="Hultmark D."/>
            <person name="Hetru C."/>
            <person name="Jiang H."/>
            <person name="Grimmelikhuijzen C.J."/>
            <person name="Hauser F."/>
            <person name="Cazzamali G."/>
            <person name="Williamson M."/>
            <person name="Park Y."/>
            <person name="Li B."/>
            <person name="Tanaka Y."/>
            <person name="Predel R."/>
            <person name="Neupert S."/>
            <person name="Schachtner J."/>
            <person name="Verleyen P."/>
            <person name="Raible F."/>
            <person name="Bork P."/>
            <person name="Friedrich M."/>
            <person name="Walden K.K."/>
            <person name="Robertson H.M."/>
            <person name="Angeli S."/>
            <person name="Foret S."/>
            <person name="Bucher G."/>
            <person name="Schuetz S."/>
            <person name="Maleszka R."/>
            <person name="Wimmer E.A."/>
            <person name="Beeman R.W."/>
            <person name="Lorenzen M."/>
            <person name="Tomoyasu Y."/>
            <person name="Miller S.C."/>
            <person name="Grossmann D."/>
            <person name="Bucher G."/>
        </authorList>
    </citation>
    <scope>NUCLEOTIDE SEQUENCE [LARGE SCALE GENOMIC DNA]</scope>
    <source>
        <strain evidence="3 4">Georgia GA2</strain>
    </source>
</reference>
<dbReference type="GO" id="GO:0008168">
    <property type="term" value="F:methyltransferase activity"/>
    <property type="evidence" value="ECO:0000318"/>
    <property type="project" value="GO_Central"/>
</dbReference>
<dbReference type="Proteomes" id="UP000007266">
    <property type="component" value="Linkage group 4"/>
</dbReference>
<evidence type="ECO:0000313" key="3">
    <source>
        <dbReference type="EMBL" id="EFA02917.1"/>
    </source>
</evidence>
<protein>
    <submittedName>
        <fullName evidence="2">Juvenile hormone acid O-methyltransferase</fullName>
    </submittedName>
    <submittedName>
        <fullName evidence="3">Juvenile hormone acid methyltransferase</fullName>
    </submittedName>
</protein>
<dbReference type="PANTHER" id="PTHR43861">
    <property type="entry name" value="TRANS-ACONITATE 2-METHYLTRANSFERASE-RELATED"/>
    <property type="match status" value="1"/>
</dbReference>
<dbReference type="SUPFAM" id="SSF53335">
    <property type="entry name" value="S-adenosyl-L-methionine-dependent methyltransferases"/>
    <property type="match status" value="1"/>
</dbReference>
<dbReference type="AlphaFoldDB" id="B2DCQ0"/>
<dbReference type="SMR" id="B2DCQ0"/>
<keyword evidence="2" id="KW-0808">Transferase</keyword>
<proteinExistence type="evidence at transcript level"/>
<dbReference type="OrthoDB" id="66144at2759"/>
<dbReference type="STRING" id="7070.B2DCQ0"/>
<dbReference type="GeneID" id="662961"/>
<dbReference type="GO" id="GO:0032259">
    <property type="term" value="P:methylation"/>
    <property type="evidence" value="ECO:0007669"/>
    <property type="project" value="UniProtKB-KW"/>
</dbReference>
<dbReference type="InterPro" id="IPR013216">
    <property type="entry name" value="Methyltransf_11"/>
</dbReference>
<evidence type="ECO:0000313" key="4">
    <source>
        <dbReference type="Proteomes" id="UP000007266"/>
    </source>
</evidence>
<dbReference type="OMA" id="IQHNVEI"/>
<dbReference type="eggNOG" id="ENOG502S1MZ">
    <property type="taxonomic scope" value="Eukaryota"/>
</dbReference>
<name>B2DCQ0_TRICA</name>
<dbReference type="EMBL" id="AB360763">
    <property type="protein sequence ID" value="BAG30999.1"/>
    <property type="molecule type" value="mRNA"/>
</dbReference>
<dbReference type="InterPro" id="IPR029063">
    <property type="entry name" value="SAM-dependent_MTases_sf"/>
</dbReference>
<dbReference type="PANTHER" id="PTHR43861:SF1">
    <property type="entry name" value="TRANS-ACONITATE 2-METHYLTRANSFERASE"/>
    <property type="match status" value="1"/>
</dbReference>
<dbReference type="InParanoid" id="B2DCQ0"/>
<organism evidence="2">
    <name type="scientific">Tribolium castaneum</name>
    <name type="common">Red flour beetle</name>
    <dbReference type="NCBI Taxonomy" id="7070"/>
    <lineage>
        <taxon>Eukaryota</taxon>
        <taxon>Metazoa</taxon>
        <taxon>Ecdysozoa</taxon>
        <taxon>Arthropoda</taxon>
        <taxon>Hexapoda</taxon>
        <taxon>Insecta</taxon>
        <taxon>Pterygota</taxon>
        <taxon>Neoptera</taxon>
        <taxon>Endopterygota</taxon>
        <taxon>Coleoptera</taxon>
        <taxon>Polyphaga</taxon>
        <taxon>Cucujiformia</taxon>
        <taxon>Tenebrionidae</taxon>
        <taxon>Tenebrionidae incertae sedis</taxon>
        <taxon>Tribolium</taxon>
    </lineage>
</organism>
<dbReference type="HOGENOM" id="CLU_037990_5_0_1"/>
<gene>
    <name evidence="2" type="primary">TcJHAMT</name>
    <name evidence="3" type="synonym">AUGUSTUS-3.0.2_08471</name>
    <name evidence="3" type="ORF">TcasGA2_TC008471</name>
</gene>
<dbReference type="EMBL" id="KQ971338">
    <property type="protein sequence ID" value="EFA02917.1"/>
    <property type="molecule type" value="Genomic_DNA"/>
</dbReference>
<dbReference type="CDD" id="cd02440">
    <property type="entry name" value="AdoMet_MTases"/>
    <property type="match status" value="1"/>
</dbReference>
<reference evidence="2" key="1">
    <citation type="journal article" date="2008" name="FEBS J.">
        <title>RNAi-mediated knockdown of juvenile hormone acid O-methyltransferase gene causes precocious metamorphosis in the red flour beetle Tribolium castaneum.</title>
        <authorList>
            <person name="Minakuchi C."/>
            <person name="Namiki T."/>
            <person name="Yoshiyama M."/>
            <person name="Shinoda T."/>
        </authorList>
    </citation>
    <scope>NUCLEOTIDE SEQUENCE</scope>
</reference>
<feature type="domain" description="Methyltransferase type 11" evidence="1">
    <location>
        <begin position="38"/>
        <end position="137"/>
    </location>
</feature>